<dbReference type="RefSeq" id="WP_289409268.1">
    <property type="nucleotide sequence ID" value="NZ_JAUCDY010000001.1"/>
</dbReference>
<accession>A0ABT7SKJ6</accession>
<name>A0ABT7SKJ6_9GAMM</name>
<protein>
    <submittedName>
        <fullName evidence="1">SDR family NAD(P)-dependent oxidoreductase</fullName>
    </submittedName>
</protein>
<dbReference type="PANTHER" id="PTHR48079">
    <property type="entry name" value="PROTEIN YEEZ"/>
    <property type="match status" value="1"/>
</dbReference>
<sequence length="260" mass="29206">MIGNNWQTFGVRRHIDSLPSWIKPIQADVTVADCPETWPEQKLDYLVIALAPNERSEAAYRNLYVDGQRNLYQWLAQHQQQPKRIFFVSSTAVYGQSAGEWVDELSMTEPERWSGKVMCEAEQVALNSGFPSTIVRLAGIYGGKRQAFLQRVKEGYHADGCTNRFTNRIHEQDAADLISHLIGLDAQGVLLQSAYLGVDDLPVEQAQVVSWLQQQLGVHSVAEKVLQPAGGSKRCNNARAKATGWKPKYADYQQGYLELI</sequence>
<dbReference type="InterPro" id="IPR036291">
    <property type="entry name" value="NAD(P)-bd_dom_sf"/>
</dbReference>
<comment type="caution">
    <text evidence="1">The sequence shown here is derived from an EMBL/GenBank/DDBJ whole genome shotgun (WGS) entry which is preliminary data.</text>
</comment>
<dbReference type="Gene3D" id="3.40.50.720">
    <property type="entry name" value="NAD(P)-binding Rossmann-like Domain"/>
    <property type="match status" value="1"/>
</dbReference>
<proteinExistence type="predicted"/>
<dbReference type="EMBL" id="JAUCDY010000001">
    <property type="protein sequence ID" value="MDM7856706.1"/>
    <property type="molecule type" value="Genomic_DNA"/>
</dbReference>
<evidence type="ECO:0000313" key="1">
    <source>
        <dbReference type="EMBL" id="MDM7856706.1"/>
    </source>
</evidence>
<keyword evidence="2" id="KW-1185">Reference proteome</keyword>
<organism evidence="1 2">
    <name type="scientific">Thiopseudomonas acetoxidans</name>
    <dbReference type="NCBI Taxonomy" id="3041622"/>
    <lineage>
        <taxon>Bacteria</taxon>
        <taxon>Pseudomonadati</taxon>
        <taxon>Pseudomonadota</taxon>
        <taxon>Gammaproteobacteria</taxon>
        <taxon>Pseudomonadales</taxon>
        <taxon>Pseudomonadaceae</taxon>
        <taxon>Thiopseudomonas</taxon>
    </lineage>
</organism>
<gene>
    <name evidence="1" type="ORF">QEZ41_00175</name>
</gene>
<dbReference type="SUPFAM" id="SSF51735">
    <property type="entry name" value="NAD(P)-binding Rossmann-fold domains"/>
    <property type="match status" value="1"/>
</dbReference>
<dbReference type="Proteomes" id="UP001241056">
    <property type="component" value="Unassembled WGS sequence"/>
</dbReference>
<evidence type="ECO:0000313" key="2">
    <source>
        <dbReference type="Proteomes" id="UP001241056"/>
    </source>
</evidence>
<reference evidence="1 2" key="1">
    <citation type="submission" date="2023-06" db="EMBL/GenBank/DDBJ databases">
        <title>Thiopseudomonas sp. CY1220 draft genome sequence.</title>
        <authorList>
            <person name="Zhao G."/>
            <person name="An M."/>
        </authorList>
    </citation>
    <scope>NUCLEOTIDE SEQUENCE [LARGE SCALE GENOMIC DNA]</scope>
    <source>
        <strain evidence="1 2">CY1220</strain>
    </source>
</reference>
<dbReference type="PANTHER" id="PTHR48079:SF6">
    <property type="entry name" value="NAD(P)-BINDING DOMAIN-CONTAINING PROTEIN-RELATED"/>
    <property type="match status" value="1"/>
</dbReference>
<dbReference type="InterPro" id="IPR051783">
    <property type="entry name" value="NAD(P)-dependent_oxidoreduct"/>
</dbReference>